<gene>
    <name evidence="2" type="ORF">P7H43_06800</name>
</gene>
<dbReference type="Gene3D" id="3.40.630.30">
    <property type="match status" value="1"/>
</dbReference>
<evidence type="ECO:0000259" key="1">
    <source>
        <dbReference type="PROSITE" id="PS51186"/>
    </source>
</evidence>
<proteinExistence type="predicted"/>
<dbReference type="EMBL" id="JARQBJ010000003">
    <property type="protein sequence ID" value="MDT2810186.1"/>
    <property type="molecule type" value="Genomic_DNA"/>
</dbReference>
<protein>
    <submittedName>
        <fullName evidence="2">GNAT family N-acetyltransferase</fullName>
    </submittedName>
</protein>
<dbReference type="SUPFAM" id="SSF55729">
    <property type="entry name" value="Acyl-CoA N-acyltransferases (Nat)"/>
    <property type="match status" value="1"/>
</dbReference>
<dbReference type="GO" id="GO:0016747">
    <property type="term" value="F:acyltransferase activity, transferring groups other than amino-acyl groups"/>
    <property type="evidence" value="ECO:0007669"/>
    <property type="project" value="InterPro"/>
</dbReference>
<accession>A0AAW8TZS7</accession>
<organism evidence="2 3">
    <name type="scientific">Enterococcus asini</name>
    <dbReference type="NCBI Taxonomy" id="57732"/>
    <lineage>
        <taxon>Bacteria</taxon>
        <taxon>Bacillati</taxon>
        <taxon>Bacillota</taxon>
        <taxon>Bacilli</taxon>
        <taxon>Lactobacillales</taxon>
        <taxon>Enterococcaceae</taxon>
        <taxon>Enterococcus</taxon>
    </lineage>
</organism>
<evidence type="ECO:0000313" key="3">
    <source>
        <dbReference type="Proteomes" id="UP001256711"/>
    </source>
</evidence>
<sequence length="155" mass="17475">MEFQTQRCRVRAFEEKDLERFMAYRNNVEWMQYQGFKGLSKEEYAESLLGTGNLESGQQFAIVDKASDLLIGDVYLQKAGSEYWLGYTIHPDFARQGLAKEVALGVLAWLKAHGATKVKAGVLPENQASIGLLKTLGFTYFAEEAGEWLFVHKLG</sequence>
<dbReference type="PANTHER" id="PTHR43792">
    <property type="entry name" value="GNAT FAMILY, PUTATIVE (AFU_ORTHOLOGUE AFUA_3G00765)-RELATED-RELATED"/>
    <property type="match status" value="1"/>
</dbReference>
<evidence type="ECO:0000313" key="2">
    <source>
        <dbReference type="EMBL" id="MDT2810186.1"/>
    </source>
</evidence>
<dbReference type="Proteomes" id="UP001256711">
    <property type="component" value="Unassembled WGS sequence"/>
</dbReference>
<dbReference type="InterPro" id="IPR051531">
    <property type="entry name" value="N-acetyltransferase"/>
</dbReference>
<dbReference type="PROSITE" id="PS51186">
    <property type="entry name" value="GNAT"/>
    <property type="match status" value="1"/>
</dbReference>
<dbReference type="InterPro" id="IPR000182">
    <property type="entry name" value="GNAT_dom"/>
</dbReference>
<name>A0AAW8TZS7_9ENTE</name>
<dbReference type="AlphaFoldDB" id="A0AAW8TZS7"/>
<dbReference type="Pfam" id="PF13302">
    <property type="entry name" value="Acetyltransf_3"/>
    <property type="match status" value="1"/>
</dbReference>
<reference evidence="2" key="1">
    <citation type="submission" date="2023-03" db="EMBL/GenBank/DDBJ databases">
        <authorList>
            <person name="Shen W."/>
            <person name="Cai J."/>
        </authorList>
    </citation>
    <scope>NUCLEOTIDE SEQUENCE</scope>
    <source>
        <strain evidence="2">B226-2</strain>
    </source>
</reference>
<comment type="caution">
    <text evidence="2">The sequence shown here is derived from an EMBL/GenBank/DDBJ whole genome shotgun (WGS) entry which is preliminary data.</text>
</comment>
<dbReference type="InterPro" id="IPR016181">
    <property type="entry name" value="Acyl_CoA_acyltransferase"/>
</dbReference>
<dbReference type="PANTHER" id="PTHR43792:SF1">
    <property type="entry name" value="N-ACETYLTRANSFERASE DOMAIN-CONTAINING PROTEIN"/>
    <property type="match status" value="1"/>
</dbReference>
<dbReference type="RefSeq" id="WP_311835365.1">
    <property type="nucleotide sequence ID" value="NZ_JARQBJ010000003.1"/>
</dbReference>
<feature type="domain" description="N-acetyltransferase" evidence="1">
    <location>
        <begin position="8"/>
        <end position="155"/>
    </location>
</feature>